<dbReference type="KEGG" id="vta:B0308"/>
<organism evidence="2 3">
    <name type="scientific">Vibrio tapetis subsp. tapetis</name>
    <dbReference type="NCBI Taxonomy" id="1671868"/>
    <lineage>
        <taxon>Bacteria</taxon>
        <taxon>Pseudomonadati</taxon>
        <taxon>Pseudomonadota</taxon>
        <taxon>Gammaproteobacteria</taxon>
        <taxon>Vibrionales</taxon>
        <taxon>Vibrionaceae</taxon>
        <taxon>Vibrio</taxon>
    </lineage>
</organism>
<feature type="chain" id="PRO_5014724900" evidence="1">
    <location>
        <begin position="19"/>
        <end position="83"/>
    </location>
</feature>
<accession>A0A2N8ZJ46</accession>
<keyword evidence="1" id="KW-0732">Signal</keyword>
<sequence length="83" mass="9013">MNKYLGFLLLLASTSTLAAPIASSECGANSGSEEYCHVVGSNQVNSERIQLIGNNKEDNSSITRFEFSAPKLTKHFMLQSSNN</sequence>
<evidence type="ECO:0000313" key="3">
    <source>
        <dbReference type="Proteomes" id="UP000235828"/>
    </source>
</evidence>
<dbReference type="RefSeq" id="WP_102524281.1">
    <property type="nucleotide sequence ID" value="NZ_LT960612.1"/>
</dbReference>
<feature type="signal peptide" evidence="1">
    <location>
        <begin position="1"/>
        <end position="18"/>
    </location>
</feature>
<dbReference type="AlphaFoldDB" id="A0A2N8ZJ46"/>
<evidence type="ECO:0000313" key="2">
    <source>
        <dbReference type="EMBL" id="SON51919.1"/>
    </source>
</evidence>
<dbReference type="EMBL" id="LT960612">
    <property type="protein sequence ID" value="SON51919.1"/>
    <property type="molecule type" value="Genomic_DNA"/>
</dbReference>
<evidence type="ECO:0000256" key="1">
    <source>
        <dbReference type="SAM" id="SignalP"/>
    </source>
</evidence>
<name>A0A2N8ZJ46_9VIBR</name>
<dbReference type="Proteomes" id="UP000235828">
    <property type="component" value="Chromosome B"/>
</dbReference>
<proteinExistence type="predicted"/>
<reference evidence="2 3" key="1">
    <citation type="submission" date="2017-10" db="EMBL/GenBank/DDBJ databases">
        <authorList>
            <person name="Banno H."/>
            <person name="Chua N.-H."/>
        </authorList>
    </citation>
    <scope>NUCLEOTIDE SEQUENCE [LARGE SCALE GENOMIC DNA]</scope>
    <source>
        <strain evidence="2">Vibrio tapetis CECT4600</strain>
    </source>
</reference>
<protein>
    <submittedName>
        <fullName evidence="2">Uncharacterized protein</fullName>
    </submittedName>
</protein>
<gene>
    <name evidence="2" type="ORF">VTAP4600_B0308</name>
</gene>
<keyword evidence="3" id="KW-1185">Reference proteome</keyword>